<dbReference type="GeneID" id="15806900"/>
<dbReference type="VEuPathDB" id="PiroplasmaDB:BEWA_024400"/>
<evidence type="ECO:0000256" key="5">
    <source>
        <dbReference type="ARBA" id="ARBA00022884"/>
    </source>
</evidence>
<dbReference type="Pfam" id="PF17903">
    <property type="entry name" value="KH_KRR1_1st"/>
    <property type="match status" value="1"/>
</dbReference>
<dbReference type="Proteomes" id="UP000031512">
    <property type="component" value="Chromosome 1"/>
</dbReference>
<keyword evidence="5" id="KW-0694">RNA-binding</keyword>
<gene>
    <name evidence="10" type="ORF">BEWA_024400</name>
</gene>
<keyword evidence="3" id="KW-0690">Ribosome biogenesis</keyword>
<evidence type="ECO:0000313" key="10">
    <source>
        <dbReference type="EMBL" id="AFZ79591.1"/>
    </source>
</evidence>
<evidence type="ECO:0000256" key="4">
    <source>
        <dbReference type="ARBA" id="ARBA00022552"/>
    </source>
</evidence>
<dbReference type="InterPro" id="IPR024166">
    <property type="entry name" value="rRNA_assembly_KRR1"/>
</dbReference>
<dbReference type="KEGG" id="beq:BEWA_024400"/>
<comment type="similarity">
    <text evidence="2">Belongs to the KRR1 family.</text>
</comment>
<name>L0AX39_THEEQ</name>
<proteinExistence type="inferred from homology"/>
<evidence type="ECO:0000256" key="6">
    <source>
        <dbReference type="ARBA" id="ARBA00023242"/>
    </source>
</evidence>
<dbReference type="InterPro" id="IPR036612">
    <property type="entry name" value="KH_dom_type_1_sf"/>
</dbReference>
<protein>
    <recommendedName>
        <fullName evidence="8">KRR-R motif-containing protein 1</fullName>
    </recommendedName>
</protein>
<dbReference type="GO" id="GO:0003723">
    <property type="term" value="F:RNA binding"/>
    <property type="evidence" value="ECO:0007669"/>
    <property type="project" value="UniProtKB-KW"/>
</dbReference>
<dbReference type="CDD" id="cd22393">
    <property type="entry name" value="KH-I_KRR1_rpt1"/>
    <property type="match status" value="1"/>
</dbReference>
<evidence type="ECO:0000256" key="7">
    <source>
        <dbReference type="ARBA" id="ARBA00023274"/>
    </source>
</evidence>
<dbReference type="GO" id="GO:0032040">
    <property type="term" value="C:small-subunit processome"/>
    <property type="evidence" value="ECO:0007669"/>
    <property type="project" value="TreeGrafter"/>
</dbReference>
<reference evidence="10 11" key="1">
    <citation type="journal article" date="2012" name="BMC Genomics">
        <title>Comparative genomic analysis and phylogenetic position of Theileria equi.</title>
        <authorList>
            <person name="Kappmeyer L.S."/>
            <person name="Thiagarajan M."/>
            <person name="Herndon D.R."/>
            <person name="Ramsay J.D."/>
            <person name="Caler E."/>
            <person name="Djikeng A."/>
            <person name="Gillespie J.J."/>
            <person name="Lau A.O."/>
            <person name="Roalson E.H."/>
            <person name="Silva J.C."/>
            <person name="Silva M.G."/>
            <person name="Suarez C.E."/>
            <person name="Ueti M.W."/>
            <person name="Nene V.M."/>
            <person name="Mealey R.H."/>
            <person name="Knowles D.P."/>
            <person name="Brayton K.A."/>
        </authorList>
    </citation>
    <scope>NUCLEOTIDE SEQUENCE [LARGE SCALE GENOMIC DNA]</scope>
    <source>
        <strain evidence="10 11">WA</strain>
    </source>
</reference>
<sequence>MDEEEKGRNKKYRKDKPWDDETVDHWKIEPFTSEDNKPSLLEESSFSILFPKYREKYIQSVWGDVKKSLSDYHIKCDLNLVEGSMSVFTTKRTWDPYIIIKDLAHENILIKTCNYLVMEMLAPGNNGEMKHTNAVGNTGVITTMRIL</sequence>
<accession>L0AX39</accession>
<evidence type="ECO:0000256" key="8">
    <source>
        <dbReference type="ARBA" id="ARBA00032993"/>
    </source>
</evidence>
<dbReference type="AlphaFoldDB" id="L0AX39"/>
<dbReference type="RefSeq" id="XP_004829257.1">
    <property type="nucleotide sequence ID" value="XM_004829200.1"/>
</dbReference>
<dbReference type="eggNOG" id="KOG2874">
    <property type="taxonomic scope" value="Eukaryota"/>
</dbReference>
<keyword evidence="11" id="KW-1185">Reference proteome</keyword>
<dbReference type="InterPro" id="IPR048550">
    <property type="entry name" value="KRR1-like_KH1_euk"/>
</dbReference>
<dbReference type="InterPro" id="IPR041174">
    <property type="entry name" value="KRR1-like_KH1"/>
</dbReference>
<evidence type="ECO:0000313" key="11">
    <source>
        <dbReference type="Proteomes" id="UP000031512"/>
    </source>
</evidence>
<dbReference type="GO" id="GO:0006364">
    <property type="term" value="P:rRNA processing"/>
    <property type="evidence" value="ECO:0007669"/>
    <property type="project" value="UniProtKB-KW"/>
</dbReference>
<keyword evidence="7" id="KW-0687">Ribonucleoprotein</keyword>
<keyword evidence="4" id="KW-0698">rRNA processing</keyword>
<evidence type="ECO:0000256" key="3">
    <source>
        <dbReference type="ARBA" id="ARBA00022517"/>
    </source>
</evidence>
<evidence type="ECO:0000259" key="9">
    <source>
        <dbReference type="Pfam" id="PF17903"/>
    </source>
</evidence>
<feature type="domain" description="KRR1 small subunit processome component first KH" evidence="9">
    <location>
        <begin position="44"/>
        <end position="102"/>
    </location>
</feature>
<evidence type="ECO:0000256" key="2">
    <source>
        <dbReference type="ARBA" id="ARBA00009344"/>
    </source>
</evidence>
<comment type="subcellular location">
    <subcellularLocation>
        <location evidence="1">Nucleus</location>
        <location evidence="1">Nucleolus</location>
    </subcellularLocation>
</comment>
<organism evidence="10 11">
    <name type="scientific">Theileria equi strain WA</name>
    <dbReference type="NCBI Taxonomy" id="1537102"/>
    <lineage>
        <taxon>Eukaryota</taxon>
        <taxon>Sar</taxon>
        <taxon>Alveolata</taxon>
        <taxon>Apicomplexa</taxon>
        <taxon>Aconoidasida</taxon>
        <taxon>Piroplasmida</taxon>
        <taxon>Theileriidae</taxon>
        <taxon>Theileria</taxon>
    </lineage>
</organism>
<dbReference type="PANTHER" id="PTHR12581:SF0">
    <property type="entry name" value="KRR1 SMALL SUBUNIT PROCESSOME COMPONENT HOMOLOG"/>
    <property type="match status" value="1"/>
</dbReference>
<dbReference type="OrthoDB" id="441223at2759"/>
<evidence type="ECO:0000256" key="1">
    <source>
        <dbReference type="ARBA" id="ARBA00004604"/>
    </source>
</evidence>
<dbReference type="EMBL" id="CP001669">
    <property type="protein sequence ID" value="AFZ79591.1"/>
    <property type="molecule type" value="Genomic_DNA"/>
</dbReference>
<dbReference type="Gene3D" id="3.30.1370.10">
    <property type="entry name" value="K Homology domain, type 1"/>
    <property type="match status" value="1"/>
</dbReference>
<dbReference type="PANTHER" id="PTHR12581">
    <property type="entry name" value="HIV-1 REV BINDING PROTEIN 2, 3"/>
    <property type="match status" value="1"/>
</dbReference>
<dbReference type="FunFam" id="3.30.1370.10:FF:000014">
    <property type="entry name" value="KRR1 small subunit processome component"/>
    <property type="match status" value="1"/>
</dbReference>
<dbReference type="STRING" id="1537102.L0AX39"/>
<keyword evidence="6" id="KW-0539">Nucleus</keyword>